<evidence type="ECO:0008006" key="4">
    <source>
        <dbReference type="Google" id="ProtNLM"/>
    </source>
</evidence>
<keyword evidence="3" id="KW-1185">Reference proteome</keyword>
<proteinExistence type="predicted"/>
<evidence type="ECO:0000313" key="2">
    <source>
        <dbReference type="EMBL" id="MBB0245211.1"/>
    </source>
</evidence>
<reference evidence="3" key="1">
    <citation type="submission" date="2019-10" db="EMBL/GenBank/DDBJ databases">
        <title>Streptomyces sp. nov., a novel actinobacterium isolated from alkaline environment.</title>
        <authorList>
            <person name="Golinska P."/>
        </authorList>
    </citation>
    <scope>NUCLEOTIDE SEQUENCE [LARGE SCALE GENOMIC DNA]</scope>
    <source>
        <strain evidence="3">DSM 42118</strain>
    </source>
</reference>
<comment type="caution">
    <text evidence="2">The sequence shown here is derived from an EMBL/GenBank/DDBJ whole genome shotgun (WGS) entry which is preliminary data.</text>
</comment>
<dbReference type="RefSeq" id="WP_182606730.1">
    <property type="nucleotide sequence ID" value="NZ_VKHT01000425.1"/>
</dbReference>
<protein>
    <recommendedName>
        <fullName evidence="4">Cell envelope biogenesis protein TolA</fullName>
    </recommendedName>
</protein>
<gene>
    <name evidence="2" type="ORF">FNQ90_14135</name>
</gene>
<dbReference type="AlphaFoldDB" id="A0A7W3TE75"/>
<accession>A0A7W3TE75</accession>
<organism evidence="2 3">
    <name type="scientific">Streptomyces alkaliphilus</name>
    <dbReference type="NCBI Taxonomy" id="1472722"/>
    <lineage>
        <taxon>Bacteria</taxon>
        <taxon>Bacillati</taxon>
        <taxon>Actinomycetota</taxon>
        <taxon>Actinomycetes</taxon>
        <taxon>Kitasatosporales</taxon>
        <taxon>Streptomycetaceae</taxon>
        <taxon>Streptomyces</taxon>
    </lineage>
</organism>
<keyword evidence="1" id="KW-0175">Coiled coil</keyword>
<sequence length="103" mass="11413">MTSPRFTPAEKAARIATVCGYLGGVGDRDRHLSRMDAINERGRRRAAEEAAAWQIEHREATALLAAARVAERSASRENRKDARAAVKEAEARVKCLERSRPRG</sequence>
<name>A0A7W3TE75_9ACTN</name>
<dbReference type="EMBL" id="VKHT01000425">
    <property type="protein sequence ID" value="MBB0245211.1"/>
    <property type="molecule type" value="Genomic_DNA"/>
</dbReference>
<feature type="coiled-coil region" evidence="1">
    <location>
        <begin position="72"/>
        <end position="99"/>
    </location>
</feature>
<evidence type="ECO:0000256" key="1">
    <source>
        <dbReference type="SAM" id="Coils"/>
    </source>
</evidence>
<evidence type="ECO:0000313" key="3">
    <source>
        <dbReference type="Proteomes" id="UP000538929"/>
    </source>
</evidence>
<dbReference type="Proteomes" id="UP000538929">
    <property type="component" value="Unassembled WGS sequence"/>
</dbReference>